<dbReference type="AlphaFoldDB" id="A0A1H0GSW3"/>
<evidence type="ECO:0000256" key="2">
    <source>
        <dbReference type="ARBA" id="ARBA00005992"/>
    </source>
</evidence>
<evidence type="ECO:0000256" key="5">
    <source>
        <dbReference type="ARBA" id="ARBA00022984"/>
    </source>
</evidence>
<evidence type="ECO:0000259" key="9">
    <source>
        <dbReference type="PROSITE" id="PS52029"/>
    </source>
</evidence>
<dbReference type="PANTHER" id="PTHR38589:SF1">
    <property type="entry name" value="BLR0621 PROTEIN"/>
    <property type="match status" value="1"/>
</dbReference>
<proteinExistence type="inferred from homology"/>
<dbReference type="PROSITE" id="PS52029">
    <property type="entry name" value="LD_TPASE"/>
    <property type="match status" value="1"/>
</dbReference>
<dbReference type="GO" id="GO:0009252">
    <property type="term" value="P:peptidoglycan biosynthetic process"/>
    <property type="evidence" value="ECO:0007669"/>
    <property type="project" value="UniProtKB-UniPathway"/>
</dbReference>
<evidence type="ECO:0000256" key="3">
    <source>
        <dbReference type="ARBA" id="ARBA00022679"/>
    </source>
</evidence>
<keyword evidence="4 7" id="KW-0133">Cell shape</keyword>
<protein>
    <submittedName>
        <fullName evidence="10">L,D-peptidoglycan transpeptidase YkuD, ErfK/YbiS/YcfS/YnhG family</fullName>
    </submittedName>
</protein>
<dbReference type="GO" id="GO:0004180">
    <property type="term" value="F:carboxypeptidase activity"/>
    <property type="evidence" value="ECO:0007669"/>
    <property type="project" value="UniProtKB-ARBA"/>
</dbReference>
<dbReference type="PANTHER" id="PTHR38589">
    <property type="entry name" value="BLR0621 PROTEIN"/>
    <property type="match status" value="1"/>
</dbReference>
<keyword evidence="6 7" id="KW-0961">Cell wall biogenesis/degradation</keyword>
<keyword evidence="5 7" id="KW-0573">Peptidoglycan synthesis</keyword>
<comment type="similarity">
    <text evidence="2">Belongs to the YkuD family.</text>
</comment>
<reference evidence="10 11" key="1">
    <citation type="submission" date="2016-11" db="EMBL/GenBank/DDBJ databases">
        <authorList>
            <person name="Varghese N."/>
            <person name="Submissions S."/>
        </authorList>
    </citation>
    <scope>NUCLEOTIDE SEQUENCE [LARGE SCALE GENOMIC DNA]</scope>
    <source>
        <strain evidence="10 11">DSM 29620</strain>
    </source>
</reference>
<feature type="active site" description="Proton donor/acceptor" evidence="7">
    <location>
        <position position="151"/>
    </location>
</feature>
<dbReference type="UniPathway" id="UPA00219"/>
<evidence type="ECO:0000256" key="6">
    <source>
        <dbReference type="ARBA" id="ARBA00023316"/>
    </source>
</evidence>
<dbReference type="OrthoDB" id="9804204at2"/>
<evidence type="ECO:0000313" key="10">
    <source>
        <dbReference type="EMBL" id="SHJ91350.1"/>
    </source>
</evidence>
<evidence type="ECO:0000256" key="8">
    <source>
        <dbReference type="SAM" id="MobiDB-lite"/>
    </source>
</evidence>
<gene>
    <name evidence="10" type="ORF">SAMN05444142_102360</name>
</gene>
<evidence type="ECO:0000256" key="1">
    <source>
        <dbReference type="ARBA" id="ARBA00004752"/>
    </source>
</evidence>
<dbReference type="CDD" id="cd16913">
    <property type="entry name" value="YkuD_like"/>
    <property type="match status" value="1"/>
</dbReference>
<dbReference type="EMBL" id="FQZZ01000002">
    <property type="protein sequence ID" value="SHJ91350.1"/>
    <property type="molecule type" value="Genomic_DNA"/>
</dbReference>
<name>A0A1H0GSW3_9RHOB</name>
<keyword evidence="3" id="KW-0808">Transferase</keyword>
<evidence type="ECO:0000256" key="7">
    <source>
        <dbReference type="PROSITE-ProRule" id="PRU01373"/>
    </source>
</evidence>
<sequence>MTPVSSLRRYPGGEAAGRGGSAPSRPADLVLTPTHLRFLSRRLPCSIGRGGLTGDKREGDGATPRGMHCIAGLLYRPDRMARPAGWALPIRPSDLWSDDPGQPDYNRMVRVPYPHSHETLRRADPLYDLVLLTDWNWPQAVPGRGSAIFLHQWRRPHYPTEGCIAFRRDHLLWIAQNIRPGTRLIVP</sequence>
<feature type="domain" description="L,D-TPase catalytic" evidence="9">
    <location>
        <begin position="18"/>
        <end position="187"/>
    </location>
</feature>
<dbReference type="SUPFAM" id="SSF141523">
    <property type="entry name" value="L,D-transpeptidase catalytic domain-like"/>
    <property type="match status" value="1"/>
</dbReference>
<comment type="pathway">
    <text evidence="1 7">Cell wall biogenesis; peptidoglycan biosynthesis.</text>
</comment>
<feature type="region of interest" description="Disordered" evidence="8">
    <location>
        <begin position="1"/>
        <end position="28"/>
    </location>
</feature>
<dbReference type="GO" id="GO:0008360">
    <property type="term" value="P:regulation of cell shape"/>
    <property type="evidence" value="ECO:0007669"/>
    <property type="project" value="UniProtKB-UniRule"/>
</dbReference>
<dbReference type="InterPro" id="IPR005490">
    <property type="entry name" value="LD_TPept_cat_dom"/>
</dbReference>
<evidence type="ECO:0000256" key="4">
    <source>
        <dbReference type="ARBA" id="ARBA00022960"/>
    </source>
</evidence>
<dbReference type="Proteomes" id="UP000324252">
    <property type="component" value="Unassembled WGS sequence"/>
</dbReference>
<dbReference type="Pfam" id="PF03734">
    <property type="entry name" value="YkuD"/>
    <property type="match status" value="1"/>
</dbReference>
<dbReference type="GO" id="GO:0016740">
    <property type="term" value="F:transferase activity"/>
    <property type="evidence" value="ECO:0007669"/>
    <property type="project" value="UniProtKB-KW"/>
</dbReference>
<evidence type="ECO:0000313" key="11">
    <source>
        <dbReference type="Proteomes" id="UP000324252"/>
    </source>
</evidence>
<accession>A0A1H0GSW3</accession>
<dbReference type="InterPro" id="IPR038063">
    <property type="entry name" value="Transpep_catalytic_dom"/>
</dbReference>
<feature type="active site" description="Nucleophile" evidence="7">
    <location>
        <position position="163"/>
    </location>
</feature>
<organism evidence="10 11">
    <name type="scientific">Lutimaribacter pacificus</name>
    <dbReference type="NCBI Taxonomy" id="391948"/>
    <lineage>
        <taxon>Bacteria</taxon>
        <taxon>Pseudomonadati</taxon>
        <taxon>Pseudomonadota</taxon>
        <taxon>Alphaproteobacteria</taxon>
        <taxon>Rhodobacterales</taxon>
        <taxon>Roseobacteraceae</taxon>
        <taxon>Lutimaribacter</taxon>
    </lineage>
</organism>
<keyword evidence="11" id="KW-1185">Reference proteome</keyword>
<dbReference type="GO" id="GO:0071555">
    <property type="term" value="P:cell wall organization"/>
    <property type="evidence" value="ECO:0007669"/>
    <property type="project" value="UniProtKB-UniRule"/>
</dbReference>